<dbReference type="EMBL" id="VYTZ01000001">
    <property type="protein sequence ID" value="KAA9381334.1"/>
    <property type="molecule type" value="Genomic_DNA"/>
</dbReference>
<dbReference type="Gene3D" id="3.30.300.30">
    <property type="match status" value="1"/>
</dbReference>
<dbReference type="InterPro" id="IPR036736">
    <property type="entry name" value="ACP-like_sf"/>
</dbReference>
<dbReference type="InterPro" id="IPR009081">
    <property type="entry name" value="PP-bd_ACP"/>
</dbReference>
<dbReference type="InterPro" id="IPR020845">
    <property type="entry name" value="AMP-binding_CS"/>
</dbReference>
<evidence type="ECO:0000259" key="5">
    <source>
        <dbReference type="SMART" id="SM00823"/>
    </source>
</evidence>
<dbReference type="PANTHER" id="PTHR22754:SF32">
    <property type="entry name" value="DISCO-INTERACTING PROTEIN 2"/>
    <property type="match status" value="1"/>
</dbReference>
<evidence type="ECO:0000256" key="2">
    <source>
        <dbReference type="ARBA" id="ARBA00022450"/>
    </source>
</evidence>
<evidence type="ECO:0000256" key="4">
    <source>
        <dbReference type="ARBA" id="ARBA00022598"/>
    </source>
</evidence>
<dbReference type="Proteomes" id="UP000327011">
    <property type="component" value="Unassembled WGS sequence"/>
</dbReference>
<accession>A0A5J5KBS1</accession>
<keyword evidence="3" id="KW-0597">Phosphoprotein</keyword>
<evidence type="ECO:0000313" key="6">
    <source>
        <dbReference type="EMBL" id="KAA9381334.1"/>
    </source>
</evidence>
<dbReference type="InterPro" id="IPR020806">
    <property type="entry name" value="PKS_PP-bd"/>
</dbReference>
<dbReference type="RefSeq" id="WP_150929918.1">
    <property type="nucleotide sequence ID" value="NZ_VYTZ01000001.1"/>
</dbReference>
<dbReference type="CDD" id="cd05931">
    <property type="entry name" value="FAAL"/>
    <property type="match status" value="1"/>
</dbReference>
<organism evidence="6 7">
    <name type="scientific">Microbispora cellulosiformans</name>
    <dbReference type="NCBI Taxonomy" id="2614688"/>
    <lineage>
        <taxon>Bacteria</taxon>
        <taxon>Bacillati</taxon>
        <taxon>Actinomycetota</taxon>
        <taxon>Actinomycetes</taxon>
        <taxon>Streptosporangiales</taxon>
        <taxon>Streptosporangiaceae</taxon>
        <taxon>Microbispora</taxon>
    </lineage>
</organism>
<comment type="caution">
    <text evidence="6">The sequence shown here is derived from an EMBL/GenBank/DDBJ whole genome shotgun (WGS) entry which is preliminary data.</text>
</comment>
<dbReference type="InterPro" id="IPR045851">
    <property type="entry name" value="AMP-bd_C_sf"/>
</dbReference>
<keyword evidence="4" id="KW-0436">Ligase</keyword>
<keyword evidence="7" id="KW-1185">Reference proteome</keyword>
<dbReference type="InterPro" id="IPR042099">
    <property type="entry name" value="ANL_N_sf"/>
</dbReference>
<sequence>MPTPADRTLAHVLADHAAARPGQVAYEYLHEDGRIDVITYGELWRRACGLAARLPKEGPALLLYPPGLDLVAAVWACFLAGVPAVPTYPPLMGAADRIAQRFARILADSGATSLLADPAILALIPVGDVPLPPVISEAGEPVEPETLPRMHDVALVQYTSGSTGQPKGVVLDHANLIANIRAISDVFRVDRDIRVISWLPPYHDMGLIGCILTPGYGGFPVRLMSPVHFLRQPLDWLRQISEMGVTHTGGPNFAYDLCVRRARGADLSGLDLSQWRLAFNGAEPIRPGTLRAFAERFAGNGFRPEAFLPCYGLAEATLIVTGRHFSPADGVAEDGRVDCGPAVDGHSVVVVDDGTPAAEGENGEIWVRGPSVCRGYWNDSDDRSFGELDGERYLRTGDLGYLRDGHLFVTGRSKDVLIQSGVNFHAHDLESAAVDGHPALRPTAAAFMVERAEGEQIVLAVELARAGADVDRASIAAELRTRVLAATGARVDIVVVCPPGAIPRTTSGKVQRSLARTRYVAGELRGEVIGDRAAPVERFLAGVFAAVCDVGECAPTQSLSSIGGDSVRVAEIAAILEDALALPVPIEVVLSAQSPREVTARLMADWSERGVSGAQVAARIAALTTEAGGSR</sequence>
<gene>
    <name evidence="6" type="ORF">F5972_00290</name>
</gene>
<name>A0A5J5KBS1_9ACTN</name>
<reference evidence="6 7" key="1">
    <citation type="submission" date="2019-09" db="EMBL/GenBank/DDBJ databases">
        <title>Screening of Novel Bioactive Compounds from Soil-Associated.</title>
        <authorList>
            <person name="Gong X."/>
        </authorList>
    </citation>
    <scope>NUCLEOTIDE SEQUENCE [LARGE SCALE GENOMIC DNA]</scope>
    <source>
        <strain evidence="6 7">Gxj-6</strain>
    </source>
</reference>
<dbReference type="Gene3D" id="3.40.50.12780">
    <property type="entry name" value="N-terminal domain of ligase-like"/>
    <property type="match status" value="1"/>
</dbReference>
<evidence type="ECO:0000313" key="7">
    <source>
        <dbReference type="Proteomes" id="UP000327011"/>
    </source>
</evidence>
<evidence type="ECO:0000256" key="1">
    <source>
        <dbReference type="ARBA" id="ARBA00006432"/>
    </source>
</evidence>
<comment type="similarity">
    <text evidence="1">Belongs to the ATP-dependent AMP-binding enzyme family.</text>
</comment>
<dbReference type="PROSITE" id="PS00012">
    <property type="entry name" value="PHOSPHOPANTETHEINE"/>
    <property type="match status" value="1"/>
</dbReference>
<dbReference type="GO" id="GO:0016874">
    <property type="term" value="F:ligase activity"/>
    <property type="evidence" value="ECO:0007669"/>
    <property type="project" value="UniProtKB-KW"/>
</dbReference>
<proteinExistence type="inferred from homology"/>
<dbReference type="SMART" id="SM00823">
    <property type="entry name" value="PKS_PP"/>
    <property type="match status" value="1"/>
</dbReference>
<dbReference type="InterPro" id="IPR040097">
    <property type="entry name" value="FAAL/FAAC"/>
</dbReference>
<dbReference type="GO" id="GO:0005886">
    <property type="term" value="C:plasma membrane"/>
    <property type="evidence" value="ECO:0007669"/>
    <property type="project" value="TreeGrafter"/>
</dbReference>
<dbReference type="InterPro" id="IPR000873">
    <property type="entry name" value="AMP-dep_synth/lig_dom"/>
</dbReference>
<dbReference type="AlphaFoldDB" id="A0A5J5KBS1"/>
<feature type="domain" description="Polyketide synthase-like phosphopantetheine-binding" evidence="5">
    <location>
        <begin position="537"/>
        <end position="606"/>
    </location>
</feature>
<dbReference type="Gene3D" id="1.10.1200.10">
    <property type="entry name" value="ACP-like"/>
    <property type="match status" value="1"/>
</dbReference>
<keyword evidence="2" id="KW-0596">Phosphopantetheine</keyword>
<dbReference type="GO" id="GO:0070566">
    <property type="term" value="F:adenylyltransferase activity"/>
    <property type="evidence" value="ECO:0007669"/>
    <property type="project" value="TreeGrafter"/>
</dbReference>
<dbReference type="GO" id="GO:0031177">
    <property type="term" value="F:phosphopantetheine binding"/>
    <property type="evidence" value="ECO:0007669"/>
    <property type="project" value="InterPro"/>
</dbReference>
<dbReference type="PROSITE" id="PS00455">
    <property type="entry name" value="AMP_BINDING"/>
    <property type="match status" value="1"/>
</dbReference>
<dbReference type="Pfam" id="PF00501">
    <property type="entry name" value="AMP-binding"/>
    <property type="match status" value="1"/>
</dbReference>
<dbReference type="Pfam" id="PF00550">
    <property type="entry name" value="PP-binding"/>
    <property type="match status" value="1"/>
</dbReference>
<dbReference type="SUPFAM" id="SSF56801">
    <property type="entry name" value="Acetyl-CoA synthetase-like"/>
    <property type="match status" value="1"/>
</dbReference>
<dbReference type="PANTHER" id="PTHR22754">
    <property type="entry name" value="DISCO-INTERACTING PROTEIN 2 DIP2 -RELATED"/>
    <property type="match status" value="1"/>
</dbReference>
<dbReference type="GO" id="GO:0006633">
    <property type="term" value="P:fatty acid biosynthetic process"/>
    <property type="evidence" value="ECO:0007669"/>
    <property type="project" value="TreeGrafter"/>
</dbReference>
<protein>
    <submittedName>
        <fullName evidence="6">AMP-binding protein</fullName>
    </submittedName>
</protein>
<evidence type="ECO:0000256" key="3">
    <source>
        <dbReference type="ARBA" id="ARBA00022553"/>
    </source>
</evidence>
<dbReference type="SUPFAM" id="SSF47336">
    <property type="entry name" value="ACP-like"/>
    <property type="match status" value="1"/>
</dbReference>
<dbReference type="InterPro" id="IPR006162">
    <property type="entry name" value="Ppantetheine_attach_site"/>
</dbReference>